<dbReference type="Proteomes" id="UP000006250">
    <property type="component" value="Unassembled WGS sequence"/>
</dbReference>
<keyword evidence="4 9" id="KW-0547">Nucleotide-binding</keyword>
<dbReference type="PANTHER" id="PTHR43284:SF1">
    <property type="entry name" value="ASPARAGINE SYNTHETASE"/>
    <property type="match status" value="1"/>
</dbReference>
<dbReference type="InterPro" id="IPR051786">
    <property type="entry name" value="ASN_synthetase/amidase"/>
</dbReference>
<dbReference type="Gene3D" id="3.60.20.10">
    <property type="entry name" value="Glutamine Phosphoribosylpyrophosphate, subunit 1, domain 1"/>
    <property type="match status" value="1"/>
</dbReference>
<dbReference type="OrthoDB" id="9763290at2"/>
<dbReference type="Pfam" id="PF13537">
    <property type="entry name" value="GATase_7"/>
    <property type="match status" value="1"/>
</dbReference>
<dbReference type="InterPro" id="IPR014729">
    <property type="entry name" value="Rossmann-like_a/b/a_fold"/>
</dbReference>
<keyword evidence="8" id="KW-0061">Asparagine biosynthesis</keyword>
<feature type="domain" description="Glutamine amidotransferase type-2" evidence="11">
    <location>
        <begin position="2"/>
        <end position="212"/>
    </location>
</feature>
<evidence type="ECO:0000256" key="1">
    <source>
        <dbReference type="ARBA" id="ARBA00005187"/>
    </source>
</evidence>
<dbReference type="SUPFAM" id="SSF52402">
    <property type="entry name" value="Adenine nucleotide alpha hydrolases-like"/>
    <property type="match status" value="1"/>
</dbReference>
<dbReference type="InterPro" id="IPR006426">
    <property type="entry name" value="Asn_synth_AEB"/>
</dbReference>
<comment type="pathway">
    <text evidence="1">Amino-acid biosynthesis; L-asparagine biosynthesis; L-asparagine from L-aspartate (L-Gln route): step 1/1.</text>
</comment>
<evidence type="ECO:0000256" key="4">
    <source>
        <dbReference type="ARBA" id="ARBA00022741"/>
    </source>
</evidence>
<comment type="similarity">
    <text evidence="2">Belongs to the asparagine synthetase family.</text>
</comment>
<dbReference type="eggNOG" id="COG0367">
    <property type="taxonomic scope" value="Bacteria"/>
</dbReference>
<dbReference type="CDD" id="cd01991">
    <property type="entry name" value="Asn_synthase_B_C"/>
    <property type="match status" value="1"/>
</dbReference>
<proteinExistence type="inferred from homology"/>
<dbReference type="InterPro" id="IPR001962">
    <property type="entry name" value="Asn_synthase"/>
</dbReference>
<evidence type="ECO:0000256" key="8">
    <source>
        <dbReference type="PIRSR" id="PIRSR001589-1"/>
    </source>
</evidence>
<feature type="binding site" evidence="9">
    <location>
        <position position="291"/>
    </location>
    <ligand>
        <name>ATP</name>
        <dbReference type="ChEBI" id="CHEBI:30616"/>
    </ligand>
</feature>
<evidence type="ECO:0000256" key="7">
    <source>
        <dbReference type="ARBA" id="ARBA00048741"/>
    </source>
</evidence>
<dbReference type="InterPro" id="IPR017932">
    <property type="entry name" value="GATase_2_dom"/>
</dbReference>
<evidence type="ECO:0000256" key="5">
    <source>
        <dbReference type="ARBA" id="ARBA00022840"/>
    </source>
</evidence>
<feature type="binding site" evidence="9">
    <location>
        <position position="98"/>
    </location>
    <ligand>
        <name>L-glutamine</name>
        <dbReference type="ChEBI" id="CHEBI:58359"/>
    </ligand>
</feature>
<keyword evidence="5 9" id="KW-0067">ATP-binding</keyword>
<evidence type="ECO:0000256" key="10">
    <source>
        <dbReference type="PIRSR" id="PIRSR001589-3"/>
    </source>
</evidence>
<dbReference type="PROSITE" id="PS51278">
    <property type="entry name" value="GATASE_TYPE_2"/>
    <property type="match status" value="1"/>
</dbReference>
<dbReference type="EMBL" id="AECZ01000003">
    <property type="protein sequence ID" value="EFL52523.1"/>
    <property type="molecule type" value="Genomic_DNA"/>
</dbReference>
<dbReference type="PANTHER" id="PTHR43284">
    <property type="entry name" value="ASPARAGINE SYNTHETASE (GLUTAMINE-HYDROLYZING)"/>
    <property type="match status" value="1"/>
</dbReference>
<evidence type="ECO:0000256" key="9">
    <source>
        <dbReference type="PIRSR" id="PIRSR001589-2"/>
    </source>
</evidence>
<dbReference type="GO" id="GO:0004066">
    <property type="term" value="F:asparagine synthase (glutamine-hydrolyzing) activity"/>
    <property type="evidence" value="ECO:0007669"/>
    <property type="project" value="UniProtKB-EC"/>
</dbReference>
<keyword evidence="8" id="KW-0028">Amino-acid biosynthesis</keyword>
<evidence type="ECO:0000256" key="6">
    <source>
        <dbReference type="ARBA" id="ARBA00022962"/>
    </source>
</evidence>
<gene>
    <name evidence="12" type="ORF">DesfrDRAFT_0629</name>
</gene>
<keyword evidence="6 8" id="KW-0315">Glutamine amidotransferase</keyword>
<evidence type="ECO:0000256" key="3">
    <source>
        <dbReference type="ARBA" id="ARBA00012737"/>
    </source>
</evidence>
<dbReference type="STRING" id="596151.DesfrDRAFT_0629"/>
<dbReference type="NCBIfam" id="TIGR01536">
    <property type="entry name" value="asn_synth_AEB"/>
    <property type="match status" value="1"/>
</dbReference>
<evidence type="ECO:0000256" key="2">
    <source>
        <dbReference type="ARBA" id="ARBA00005752"/>
    </source>
</evidence>
<dbReference type="CDD" id="cd00712">
    <property type="entry name" value="AsnB"/>
    <property type="match status" value="1"/>
</dbReference>
<evidence type="ECO:0000259" key="11">
    <source>
        <dbReference type="PROSITE" id="PS51278"/>
    </source>
</evidence>
<dbReference type="RefSeq" id="WP_005991018.1">
    <property type="nucleotide sequence ID" value="NZ_AECZ01000003.1"/>
</dbReference>
<dbReference type="PIRSF" id="PIRSF001589">
    <property type="entry name" value="Asn_synthetase_glu-h"/>
    <property type="match status" value="1"/>
</dbReference>
<dbReference type="InterPro" id="IPR029055">
    <property type="entry name" value="Ntn_hydrolases_N"/>
</dbReference>
<name>E1JSP0_SOLFR</name>
<dbReference type="AlphaFoldDB" id="E1JSP0"/>
<dbReference type="Gene3D" id="3.40.50.620">
    <property type="entry name" value="HUPs"/>
    <property type="match status" value="2"/>
</dbReference>
<dbReference type="Pfam" id="PF00733">
    <property type="entry name" value="Asn_synthase"/>
    <property type="match status" value="1"/>
</dbReference>
<evidence type="ECO:0000313" key="12">
    <source>
        <dbReference type="EMBL" id="EFL52523.1"/>
    </source>
</evidence>
<feature type="active site" description="For GATase activity" evidence="8">
    <location>
        <position position="2"/>
    </location>
</feature>
<dbReference type="GO" id="GO:0006529">
    <property type="term" value="P:asparagine biosynthetic process"/>
    <property type="evidence" value="ECO:0007669"/>
    <property type="project" value="UniProtKB-KW"/>
</dbReference>
<evidence type="ECO:0000313" key="13">
    <source>
        <dbReference type="Proteomes" id="UP000006250"/>
    </source>
</evidence>
<protein>
    <recommendedName>
        <fullName evidence="3">asparagine synthase (glutamine-hydrolyzing)</fullName>
        <ecNumber evidence="3">6.3.5.4</ecNumber>
    </recommendedName>
</protein>
<dbReference type="GO" id="GO:0005829">
    <property type="term" value="C:cytosol"/>
    <property type="evidence" value="ECO:0007669"/>
    <property type="project" value="TreeGrafter"/>
</dbReference>
<sequence length="625" mass="68813">MCGICGFVGQGDAAALSRMNATLARRGPDGEGTYADASAGVRLGHRRLAIIDIAGGAQPMGTSDGDLVVVYNGEIYNHAALREELVARGHRFVSDHCDTEVLLHGWREWGEDLPKRLNGMWAFALYDKPRGLLFCSRDRFGKKPFFYAARPGFFAFASELTALVAHPALAGASISRTALRKYFAYGFMPAPNALYAGTHKLPGGENLLVDVRDGCVRRKRWWAFCLEPTDVLPADPEREWGERIVSLLDAAVSRRLMSDVPLGVFLSGGVDSSAVTALAARHAPDIAAFSIGFDDPSFDESDKAVQAASFCNVAHHLTRLTLADALALLPEIVGRLDEPMGDVSLLPTALLCRETRKQVTVAVGGDGADELFAGYDPFRALRAAELYSRIAPKPLHKALALLAARLPVGHGYMAASFRINRFLRGLSYPPRLWNPTWLGPCDPAGIAELFREPVDPEELYSEAVAVYEDCPSTDMVDKTLEFYTRLYLQDDILVKTDRAGMMHSLEVRAPFLDIELVDFVRTIPSRYKFRHGTTKYILKKSLERLLPRDIIYRKKQGFGVPIGRWLADGALAMGAASPVETGLDAGFIEASLREHRDGRADHRLFLWNLWVLRHMDLGGGALGTR</sequence>
<dbReference type="SUPFAM" id="SSF56235">
    <property type="entry name" value="N-terminal nucleophile aminohydrolases (Ntn hydrolases)"/>
    <property type="match status" value="1"/>
</dbReference>
<feature type="site" description="Important for beta-aspartyl-AMP intermediate formation" evidence="10">
    <location>
        <position position="366"/>
    </location>
</feature>
<comment type="caution">
    <text evidence="12">The sequence shown here is derived from an EMBL/GenBank/DDBJ whole genome shotgun (WGS) entry which is preliminary data.</text>
</comment>
<comment type="catalytic activity">
    <reaction evidence="7">
        <text>L-aspartate + L-glutamine + ATP + H2O = L-asparagine + L-glutamate + AMP + diphosphate + H(+)</text>
        <dbReference type="Rhea" id="RHEA:12228"/>
        <dbReference type="ChEBI" id="CHEBI:15377"/>
        <dbReference type="ChEBI" id="CHEBI:15378"/>
        <dbReference type="ChEBI" id="CHEBI:29985"/>
        <dbReference type="ChEBI" id="CHEBI:29991"/>
        <dbReference type="ChEBI" id="CHEBI:30616"/>
        <dbReference type="ChEBI" id="CHEBI:33019"/>
        <dbReference type="ChEBI" id="CHEBI:58048"/>
        <dbReference type="ChEBI" id="CHEBI:58359"/>
        <dbReference type="ChEBI" id="CHEBI:456215"/>
        <dbReference type="EC" id="6.3.5.4"/>
    </reaction>
</comment>
<keyword evidence="13" id="KW-1185">Reference proteome</keyword>
<organism evidence="12 13">
    <name type="scientific">Solidesulfovibrio fructosivorans JJ]</name>
    <dbReference type="NCBI Taxonomy" id="596151"/>
    <lineage>
        <taxon>Bacteria</taxon>
        <taxon>Pseudomonadati</taxon>
        <taxon>Thermodesulfobacteriota</taxon>
        <taxon>Desulfovibrionia</taxon>
        <taxon>Desulfovibrionales</taxon>
        <taxon>Desulfovibrionaceae</taxon>
        <taxon>Solidesulfovibrio</taxon>
    </lineage>
</organism>
<reference evidence="12 13" key="1">
    <citation type="submission" date="2010-08" db="EMBL/GenBank/DDBJ databases">
        <title>The draft genome of Desulfovibrio fructosovorans JJ.</title>
        <authorList>
            <consortium name="US DOE Joint Genome Institute (JGI-PGF)"/>
            <person name="Lucas S."/>
            <person name="Copeland A."/>
            <person name="Lapidus A."/>
            <person name="Cheng J.-F."/>
            <person name="Bruce D."/>
            <person name="Goodwin L."/>
            <person name="Pitluck S."/>
            <person name="Land M.L."/>
            <person name="Hauser L."/>
            <person name="Chang Y.-J."/>
            <person name="Jeffries C."/>
            <person name="Wall J.D."/>
            <person name="Stahl D.A."/>
            <person name="Arkin A.P."/>
            <person name="Dehal P."/>
            <person name="Stolyar S.M."/>
            <person name="Hazen T.C."/>
            <person name="Woyke T.J."/>
        </authorList>
    </citation>
    <scope>NUCLEOTIDE SEQUENCE [LARGE SCALE GENOMIC DNA]</scope>
    <source>
        <strain evidence="12 13">JJ</strain>
    </source>
</reference>
<dbReference type="GO" id="GO:0005524">
    <property type="term" value="F:ATP binding"/>
    <property type="evidence" value="ECO:0007669"/>
    <property type="project" value="UniProtKB-KW"/>
</dbReference>
<dbReference type="InterPro" id="IPR033738">
    <property type="entry name" value="AsnB_N"/>
</dbReference>
<accession>E1JSP0</accession>
<dbReference type="EC" id="6.3.5.4" evidence="3"/>